<dbReference type="PROSITE" id="PS00092">
    <property type="entry name" value="N6_MTASE"/>
    <property type="match status" value="1"/>
</dbReference>
<dbReference type="PANTHER" id="PTHR47816">
    <property type="entry name" value="RIBOSOMAL RNA SMALL SUBUNIT METHYLTRANSFERASE C"/>
    <property type="match status" value="1"/>
</dbReference>
<sequence length="201" mass="22751">MSEQYFTNSPQSESHPSQFQTKINDINLIFHTDDGVFSKKQIDYGTRVLLEHFSIPNESGRVLDVGCGYGPIGITIAKQHEGFSVDMVDINERAIQLAQKNIQENQVKEANAFVNDRLTDLSTYEYSAIITNPPFRAGKAVVFDIVDQSFRCLIQQGELWLVVQKKQGAPSLKKKMEDVFGNVDVIKRDKGYYVLKSIKID</sequence>
<evidence type="ECO:0000256" key="1">
    <source>
        <dbReference type="ARBA" id="ARBA00022490"/>
    </source>
</evidence>
<feature type="domain" description="Methyltransferase small" evidence="5">
    <location>
        <begin position="28"/>
        <end position="196"/>
    </location>
</feature>
<keyword evidence="1" id="KW-0963">Cytoplasm</keyword>
<protein>
    <submittedName>
        <fullName evidence="6">16S rRNA (Guanine1207-N2)-methyltransferase</fullName>
        <ecNumber evidence="6">2.1.1.172</ecNumber>
    </submittedName>
</protein>
<dbReference type="InterPro" id="IPR046977">
    <property type="entry name" value="RsmC/RlmG"/>
</dbReference>
<accession>A0ABT9VHS9</accession>
<dbReference type="Pfam" id="PF05175">
    <property type="entry name" value="MTS"/>
    <property type="match status" value="1"/>
</dbReference>
<dbReference type="GO" id="GO:0052914">
    <property type="term" value="F:16S rRNA (guanine(1207)-N(2))-methyltransferase activity"/>
    <property type="evidence" value="ECO:0007669"/>
    <property type="project" value="UniProtKB-EC"/>
</dbReference>
<comment type="caution">
    <text evidence="6">The sequence shown here is derived from an EMBL/GenBank/DDBJ whole genome shotgun (WGS) entry which is preliminary data.</text>
</comment>
<keyword evidence="7" id="KW-1185">Reference proteome</keyword>
<dbReference type="InterPro" id="IPR002052">
    <property type="entry name" value="DNA_methylase_N6_adenine_CS"/>
</dbReference>
<dbReference type="InterPro" id="IPR007848">
    <property type="entry name" value="Small_mtfrase_dom"/>
</dbReference>
<evidence type="ECO:0000313" key="6">
    <source>
        <dbReference type="EMBL" id="MDQ0160415.1"/>
    </source>
</evidence>
<dbReference type="EC" id="2.1.1.172" evidence="6"/>
<organism evidence="6 7">
    <name type="scientific">Alkalibacillus salilacus</name>
    <dbReference type="NCBI Taxonomy" id="284582"/>
    <lineage>
        <taxon>Bacteria</taxon>
        <taxon>Bacillati</taxon>
        <taxon>Bacillota</taxon>
        <taxon>Bacilli</taxon>
        <taxon>Bacillales</taxon>
        <taxon>Bacillaceae</taxon>
        <taxon>Alkalibacillus</taxon>
    </lineage>
</organism>
<dbReference type="RefSeq" id="WP_306977626.1">
    <property type="nucleotide sequence ID" value="NZ_JAUSTQ010000011.1"/>
</dbReference>
<evidence type="ECO:0000256" key="4">
    <source>
        <dbReference type="ARBA" id="ARBA00022679"/>
    </source>
</evidence>
<keyword evidence="3 6" id="KW-0489">Methyltransferase</keyword>
<gene>
    <name evidence="6" type="ORF">J2S77_002418</name>
</gene>
<dbReference type="EMBL" id="JAUSTQ010000011">
    <property type="protein sequence ID" value="MDQ0160415.1"/>
    <property type="molecule type" value="Genomic_DNA"/>
</dbReference>
<proteinExistence type="predicted"/>
<dbReference type="Proteomes" id="UP001224359">
    <property type="component" value="Unassembled WGS sequence"/>
</dbReference>
<reference evidence="6 7" key="1">
    <citation type="submission" date="2023-07" db="EMBL/GenBank/DDBJ databases">
        <title>Genomic Encyclopedia of Type Strains, Phase IV (KMG-IV): sequencing the most valuable type-strain genomes for metagenomic binning, comparative biology and taxonomic classification.</title>
        <authorList>
            <person name="Goeker M."/>
        </authorList>
    </citation>
    <scope>NUCLEOTIDE SEQUENCE [LARGE SCALE GENOMIC DNA]</scope>
    <source>
        <strain evidence="6 7">DSM 16460</strain>
    </source>
</reference>
<name>A0ABT9VHS9_9BACI</name>
<evidence type="ECO:0000256" key="2">
    <source>
        <dbReference type="ARBA" id="ARBA00022552"/>
    </source>
</evidence>
<evidence type="ECO:0000259" key="5">
    <source>
        <dbReference type="Pfam" id="PF05175"/>
    </source>
</evidence>
<dbReference type="Gene3D" id="3.40.50.150">
    <property type="entry name" value="Vaccinia Virus protein VP39"/>
    <property type="match status" value="1"/>
</dbReference>
<dbReference type="SUPFAM" id="SSF53335">
    <property type="entry name" value="S-adenosyl-L-methionine-dependent methyltransferases"/>
    <property type="match status" value="1"/>
</dbReference>
<keyword evidence="4 6" id="KW-0808">Transferase</keyword>
<evidence type="ECO:0000313" key="7">
    <source>
        <dbReference type="Proteomes" id="UP001224359"/>
    </source>
</evidence>
<evidence type="ECO:0000256" key="3">
    <source>
        <dbReference type="ARBA" id="ARBA00022603"/>
    </source>
</evidence>
<dbReference type="InterPro" id="IPR029063">
    <property type="entry name" value="SAM-dependent_MTases_sf"/>
</dbReference>
<dbReference type="CDD" id="cd02440">
    <property type="entry name" value="AdoMet_MTases"/>
    <property type="match status" value="1"/>
</dbReference>
<keyword evidence="2" id="KW-0698">rRNA processing</keyword>
<dbReference type="PANTHER" id="PTHR47816:SF4">
    <property type="entry name" value="RIBOSOMAL RNA SMALL SUBUNIT METHYLTRANSFERASE C"/>
    <property type="match status" value="1"/>
</dbReference>